<protein>
    <submittedName>
        <fullName evidence="1">Prophage ps1 protein 07</fullName>
    </submittedName>
</protein>
<dbReference type="AlphaFoldDB" id="A0A0V8EV10"/>
<dbReference type="RefSeq" id="WP_023163797.1">
    <property type="nucleotide sequence ID" value="NZ_CAKMBS010000002.1"/>
</dbReference>
<dbReference type="EMBL" id="LKLW01000009">
    <property type="protein sequence ID" value="KSU29733.1"/>
    <property type="molecule type" value="Genomic_DNA"/>
</dbReference>
<dbReference type="PATRIC" id="fig|1360.110.peg.297"/>
<gene>
    <name evidence="1" type="ORF">N42_0390</name>
</gene>
<organism evidence="1 2">
    <name type="scientific">Lactococcus lactis subsp. lactis</name>
    <name type="common">Streptococcus lactis</name>
    <dbReference type="NCBI Taxonomy" id="1360"/>
    <lineage>
        <taxon>Bacteria</taxon>
        <taxon>Bacillati</taxon>
        <taxon>Bacillota</taxon>
        <taxon>Bacilli</taxon>
        <taxon>Lactobacillales</taxon>
        <taxon>Streptococcaceae</taxon>
        <taxon>Lactococcus</taxon>
    </lineage>
</organism>
<sequence>MKITDLQKLDQNIIKMLADHKGIDRAIRGEVLAQSLNIDLRTLQSRISSLQKKRCAIGTIDGLGYFIPTDEAERTAGITKKEEMGFSIHDAVSGYRRADLEWLDKMID</sequence>
<proteinExistence type="predicted"/>
<comment type="caution">
    <text evidence="1">The sequence shown here is derived from an EMBL/GenBank/DDBJ whole genome shotgun (WGS) entry which is preliminary data.</text>
</comment>
<evidence type="ECO:0000313" key="1">
    <source>
        <dbReference type="EMBL" id="KSU29733.1"/>
    </source>
</evidence>
<dbReference type="Proteomes" id="UP000052991">
    <property type="component" value="Unassembled WGS sequence"/>
</dbReference>
<dbReference type="InterPro" id="IPR036388">
    <property type="entry name" value="WH-like_DNA-bd_sf"/>
</dbReference>
<dbReference type="Gene3D" id="1.10.10.10">
    <property type="entry name" value="Winged helix-like DNA-binding domain superfamily/Winged helix DNA-binding domain"/>
    <property type="match status" value="1"/>
</dbReference>
<reference evidence="2" key="1">
    <citation type="submission" date="2015-10" db="EMBL/GenBank/DDBJ databases">
        <title>Draft Genome Sequences of 11 Lactococcus lactis subspecies cremoris strains.</title>
        <authorList>
            <person name="Wels M."/>
            <person name="Backus L."/>
            <person name="Boekhorst J."/>
            <person name="Dijkstra A."/>
            <person name="Beerthuizen M."/>
            <person name="Kelly W."/>
            <person name="Siezen R."/>
            <person name="Bachmann H."/>
            <person name="Van Hijum S."/>
        </authorList>
    </citation>
    <scope>NUCLEOTIDE SEQUENCE [LARGE SCALE GENOMIC DNA]</scope>
    <source>
        <strain evidence="2">N42</strain>
    </source>
</reference>
<name>A0A0V8EV10_LACLL</name>
<accession>A0A0V8EV10</accession>
<evidence type="ECO:0000313" key="2">
    <source>
        <dbReference type="Proteomes" id="UP000052991"/>
    </source>
</evidence>